<dbReference type="Proteomes" id="UP000604825">
    <property type="component" value="Unassembled WGS sequence"/>
</dbReference>
<gene>
    <name evidence="2" type="ORF">NCGR_LOCUS31770</name>
</gene>
<dbReference type="OrthoDB" id="686290at2759"/>
<sequence length="245" mass="27777">MNKVKKHKQMSRELSNYIMYLVFKSGVMLTTNSQLVHDKAHGEIRTTLSGQDQQGQPQVALDEKAAVMKLFQASKKEEQQEHQSVVDTENHQEAANQQIFLERVETFDSSAWETFMKRIEANKKKQEHQQDQSTVDTEKRQEPPSNNDDNAGADIHLQKVVQSAAAGTTPVLPRACLVARELLSINDEAERWGLIANVWAEMLYYVAPRCGCAFHYEHLSTGGEFITHLLLLMKFLGPFLPPPDT</sequence>
<feature type="compositionally biased region" description="Basic and acidic residues" evidence="1">
    <location>
        <begin position="122"/>
        <end position="142"/>
    </location>
</feature>
<evidence type="ECO:0000313" key="3">
    <source>
        <dbReference type="Proteomes" id="UP000604825"/>
    </source>
</evidence>
<name>A0A811PUF9_9POAL</name>
<feature type="region of interest" description="Disordered" evidence="1">
    <location>
        <begin position="122"/>
        <end position="152"/>
    </location>
</feature>
<comment type="caution">
    <text evidence="2">The sequence shown here is derived from an EMBL/GenBank/DDBJ whole genome shotgun (WGS) entry which is preliminary data.</text>
</comment>
<dbReference type="AlphaFoldDB" id="A0A811PUF9"/>
<dbReference type="PANTHER" id="PTHR31325">
    <property type="entry name" value="OS01G0798800 PROTEIN-RELATED"/>
    <property type="match status" value="1"/>
</dbReference>
<dbReference type="Pfam" id="PF04578">
    <property type="entry name" value="DUF594"/>
    <property type="match status" value="1"/>
</dbReference>
<evidence type="ECO:0000313" key="2">
    <source>
        <dbReference type="EMBL" id="CAD6247584.1"/>
    </source>
</evidence>
<dbReference type="InterPro" id="IPR007658">
    <property type="entry name" value="DUF594"/>
</dbReference>
<reference evidence="2" key="1">
    <citation type="submission" date="2020-10" db="EMBL/GenBank/DDBJ databases">
        <authorList>
            <person name="Han B."/>
            <person name="Lu T."/>
            <person name="Zhao Q."/>
            <person name="Huang X."/>
            <person name="Zhao Y."/>
        </authorList>
    </citation>
    <scope>NUCLEOTIDE SEQUENCE</scope>
</reference>
<protein>
    <submittedName>
        <fullName evidence="2">Uncharacterized protein</fullName>
    </submittedName>
</protein>
<dbReference type="EMBL" id="CAJGYO010000007">
    <property type="protein sequence ID" value="CAD6247584.1"/>
    <property type="molecule type" value="Genomic_DNA"/>
</dbReference>
<accession>A0A811PUF9</accession>
<keyword evidence="3" id="KW-1185">Reference proteome</keyword>
<evidence type="ECO:0000256" key="1">
    <source>
        <dbReference type="SAM" id="MobiDB-lite"/>
    </source>
</evidence>
<proteinExistence type="predicted"/>
<organism evidence="2 3">
    <name type="scientific">Miscanthus lutarioriparius</name>
    <dbReference type="NCBI Taxonomy" id="422564"/>
    <lineage>
        <taxon>Eukaryota</taxon>
        <taxon>Viridiplantae</taxon>
        <taxon>Streptophyta</taxon>
        <taxon>Embryophyta</taxon>
        <taxon>Tracheophyta</taxon>
        <taxon>Spermatophyta</taxon>
        <taxon>Magnoliopsida</taxon>
        <taxon>Liliopsida</taxon>
        <taxon>Poales</taxon>
        <taxon>Poaceae</taxon>
        <taxon>PACMAD clade</taxon>
        <taxon>Panicoideae</taxon>
        <taxon>Andropogonodae</taxon>
        <taxon>Andropogoneae</taxon>
        <taxon>Saccharinae</taxon>
        <taxon>Miscanthus</taxon>
    </lineage>
</organism>